<evidence type="ECO:0000313" key="3">
    <source>
        <dbReference type="EMBL" id="QGA73586.1"/>
    </source>
</evidence>
<reference evidence="3" key="1">
    <citation type="journal article" date="2019" name="Mitochondrial DNA Part B Resour">
        <title>Characterization of the complete plastid genome of Fragilariopsis cylindrus.</title>
        <authorList>
            <person name="Zheng Z."/>
            <person name="Chen H."/>
            <person name="Du N."/>
        </authorList>
    </citation>
    <scope>NUCLEOTIDE SEQUENCE</scope>
</reference>
<dbReference type="RefSeq" id="YP_009711971.1">
    <property type="nucleotide sequence ID" value="NC_045244.1"/>
</dbReference>
<dbReference type="AlphaFoldDB" id="A0A5Q0TZM1"/>
<dbReference type="GO" id="GO:1990904">
    <property type="term" value="C:ribonucleoprotein complex"/>
    <property type="evidence" value="ECO:0007669"/>
    <property type="project" value="UniProtKB-KW"/>
</dbReference>
<dbReference type="PANTHER" id="PTHR21011:SF1">
    <property type="entry name" value="SMALL RIBOSOMAL SUBUNIT PROTEIN BS6M"/>
    <property type="match status" value="1"/>
</dbReference>
<keyword evidence="3" id="KW-0934">Plastid</keyword>
<keyword evidence="2" id="KW-0687">Ribonucleoprotein</keyword>
<evidence type="ECO:0000256" key="2">
    <source>
        <dbReference type="HAMAP-Rule" id="MF_00360"/>
    </source>
</evidence>
<name>A0A5Q0TZM1_9STRA</name>
<keyword evidence="3" id="KW-0150">Chloroplast</keyword>
<dbReference type="InterPro" id="IPR035980">
    <property type="entry name" value="Ribosomal_bS6_sf"/>
</dbReference>
<dbReference type="EMBL" id="MK217824">
    <property type="protein sequence ID" value="QGA73586.1"/>
    <property type="molecule type" value="Genomic_DNA"/>
</dbReference>
<dbReference type="HAMAP" id="MF_00360">
    <property type="entry name" value="Ribosomal_bS6"/>
    <property type="match status" value="1"/>
</dbReference>
<comment type="subcellular location">
    <subcellularLocation>
        <location evidence="2">Plastid</location>
        <location evidence="2">Chloroplast</location>
    </subcellularLocation>
</comment>
<dbReference type="InterPro" id="IPR020814">
    <property type="entry name" value="Ribosomal_S6_plastid/chlpt"/>
</dbReference>
<dbReference type="GO" id="GO:0003735">
    <property type="term" value="F:structural constituent of ribosome"/>
    <property type="evidence" value="ECO:0007669"/>
    <property type="project" value="InterPro"/>
</dbReference>
<gene>
    <name evidence="2 3" type="primary">rps6</name>
</gene>
<dbReference type="GO" id="GO:0005840">
    <property type="term" value="C:ribosome"/>
    <property type="evidence" value="ECO:0007669"/>
    <property type="project" value="UniProtKB-KW"/>
</dbReference>
<comment type="function">
    <text evidence="2">Binds together with bS18 to 16S ribosomal RNA.</text>
</comment>
<protein>
    <recommendedName>
        <fullName evidence="2">Small ribosomal subunit protein bS6c</fullName>
    </recommendedName>
</protein>
<dbReference type="GO" id="GO:0009507">
    <property type="term" value="C:chloroplast"/>
    <property type="evidence" value="ECO:0007669"/>
    <property type="project" value="UniProtKB-SubCell"/>
</dbReference>
<geneLocation type="chloroplast" evidence="3"/>
<dbReference type="GO" id="GO:0070181">
    <property type="term" value="F:small ribosomal subunit rRNA binding"/>
    <property type="evidence" value="ECO:0007669"/>
    <property type="project" value="TreeGrafter"/>
</dbReference>
<dbReference type="NCBIfam" id="TIGR00166">
    <property type="entry name" value="S6"/>
    <property type="match status" value="1"/>
</dbReference>
<sequence>MAVQRDYEIMILLTEEFNDSELKTWVFNYAKNLRKFNVCDISVISRGKHNLAYSILNKTKGNYIQLNFSSMPKYINNFSNTLKLDSHVLRFLIFNKENN</sequence>
<keyword evidence="2 3" id="KW-0689">Ribosomal protein</keyword>
<dbReference type="GeneID" id="42889421"/>
<dbReference type="Pfam" id="PF01250">
    <property type="entry name" value="Ribosomal_S6"/>
    <property type="match status" value="1"/>
</dbReference>
<dbReference type="SUPFAM" id="SSF54995">
    <property type="entry name" value="Ribosomal protein S6"/>
    <property type="match status" value="1"/>
</dbReference>
<dbReference type="GO" id="GO:0006412">
    <property type="term" value="P:translation"/>
    <property type="evidence" value="ECO:0007669"/>
    <property type="project" value="UniProtKB-UniRule"/>
</dbReference>
<dbReference type="CDD" id="cd00473">
    <property type="entry name" value="bS6"/>
    <property type="match status" value="1"/>
</dbReference>
<comment type="similarity">
    <text evidence="1 2">Belongs to the bacterial ribosomal protein bS6 family.</text>
</comment>
<dbReference type="Gene3D" id="3.30.70.60">
    <property type="match status" value="1"/>
</dbReference>
<accession>A0A5Q0TZM1</accession>
<keyword evidence="2" id="KW-0694">RNA-binding</keyword>
<dbReference type="InterPro" id="IPR014717">
    <property type="entry name" value="Transl_elong_EF1B/ribsomal_bS6"/>
</dbReference>
<proteinExistence type="inferred from homology"/>
<keyword evidence="2" id="KW-0699">rRNA-binding</keyword>
<evidence type="ECO:0000256" key="1">
    <source>
        <dbReference type="ARBA" id="ARBA00009512"/>
    </source>
</evidence>
<dbReference type="InterPro" id="IPR000529">
    <property type="entry name" value="Ribosomal_bS6"/>
</dbReference>
<dbReference type="PANTHER" id="PTHR21011">
    <property type="entry name" value="MITOCHONDRIAL 28S RIBOSOMAL PROTEIN S6"/>
    <property type="match status" value="1"/>
</dbReference>
<organism evidence="3">
    <name type="scientific">Fragilariopsis cylindrus</name>
    <dbReference type="NCBI Taxonomy" id="186039"/>
    <lineage>
        <taxon>Eukaryota</taxon>
        <taxon>Sar</taxon>
        <taxon>Stramenopiles</taxon>
        <taxon>Ochrophyta</taxon>
        <taxon>Bacillariophyta</taxon>
        <taxon>Bacillariophyceae</taxon>
        <taxon>Bacillariophycidae</taxon>
        <taxon>Bacillariales</taxon>
        <taxon>Bacillariaceae</taxon>
        <taxon>Fragilariopsis</taxon>
    </lineage>
</organism>